<organism evidence="2 3">
    <name type="scientific">Orbilia brochopaga</name>
    <dbReference type="NCBI Taxonomy" id="3140254"/>
    <lineage>
        <taxon>Eukaryota</taxon>
        <taxon>Fungi</taxon>
        <taxon>Dikarya</taxon>
        <taxon>Ascomycota</taxon>
        <taxon>Pezizomycotina</taxon>
        <taxon>Orbiliomycetes</taxon>
        <taxon>Orbiliales</taxon>
        <taxon>Orbiliaceae</taxon>
        <taxon>Orbilia</taxon>
    </lineage>
</organism>
<evidence type="ECO:0000313" key="2">
    <source>
        <dbReference type="EMBL" id="KAK6349717.1"/>
    </source>
</evidence>
<keyword evidence="3" id="KW-1185">Reference proteome</keyword>
<feature type="signal peptide" evidence="1">
    <location>
        <begin position="1"/>
        <end position="20"/>
    </location>
</feature>
<accession>A0AAV9UYU2</accession>
<keyword evidence="1" id="KW-0732">Signal</keyword>
<evidence type="ECO:0000313" key="3">
    <source>
        <dbReference type="Proteomes" id="UP001375240"/>
    </source>
</evidence>
<sequence length="116" mass="12429">MKAAPTIVSVLLLLASAAIATPVPPPLCDKRQTGLCMYQCSIIRQVFESCAVLEDDLDCRCKPEPPAKRAAAPCNGRQVKNCMYSCQLIPNHVMDSCTVAAEEDGSIDCKCKLVAA</sequence>
<dbReference type="EMBL" id="JAVHNQ010000004">
    <property type="protein sequence ID" value="KAK6349717.1"/>
    <property type="molecule type" value="Genomic_DNA"/>
</dbReference>
<gene>
    <name evidence="2" type="ORF">TWF696_005996</name>
</gene>
<name>A0AAV9UYU2_9PEZI</name>
<feature type="chain" id="PRO_5043463091" evidence="1">
    <location>
        <begin position="21"/>
        <end position="116"/>
    </location>
</feature>
<protein>
    <submittedName>
        <fullName evidence="2">Uncharacterized protein</fullName>
    </submittedName>
</protein>
<proteinExistence type="predicted"/>
<dbReference type="AlphaFoldDB" id="A0AAV9UYU2"/>
<dbReference type="Proteomes" id="UP001375240">
    <property type="component" value="Unassembled WGS sequence"/>
</dbReference>
<evidence type="ECO:0000256" key="1">
    <source>
        <dbReference type="SAM" id="SignalP"/>
    </source>
</evidence>
<comment type="caution">
    <text evidence="2">The sequence shown here is derived from an EMBL/GenBank/DDBJ whole genome shotgun (WGS) entry which is preliminary data.</text>
</comment>
<reference evidence="2 3" key="1">
    <citation type="submission" date="2019-10" db="EMBL/GenBank/DDBJ databases">
        <authorList>
            <person name="Palmer J.M."/>
        </authorList>
    </citation>
    <scope>NUCLEOTIDE SEQUENCE [LARGE SCALE GENOMIC DNA]</scope>
    <source>
        <strain evidence="2 3">TWF696</strain>
    </source>
</reference>